<proteinExistence type="predicted"/>
<organism evidence="1 2">
    <name type="scientific">Ajellomyces capsulatus (strain H88)</name>
    <name type="common">Darling's disease fungus</name>
    <name type="synonym">Histoplasma capsulatum</name>
    <dbReference type="NCBI Taxonomy" id="544711"/>
    <lineage>
        <taxon>Eukaryota</taxon>
        <taxon>Fungi</taxon>
        <taxon>Dikarya</taxon>
        <taxon>Ascomycota</taxon>
        <taxon>Pezizomycotina</taxon>
        <taxon>Eurotiomycetes</taxon>
        <taxon>Eurotiomycetidae</taxon>
        <taxon>Onygenales</taxon>
        <taxon>Ajellomycetaceae</taxon>
        <taxon>Histoplasma</taxon>
    </lineage>
</organism>
<evidence type="ECO:0000313" key="1">
    <source>
        <dbReference type="EMBL" id="QSS50759.1"/>
    </source>
</evidence>
<name>A0A8A1L9L2_AJEC8</name>
<accession>A0A8A1L9L2</accession>
<dbReference type="Proteomes" id="UP000663419">
    <property type="component" value="Chromosome 2"/>
</dbReference>
<protein>
    <submittedName>
        <fullName evidence="1">Uncharacterized protein</fullName>
    </submittedName>
</protein>
<gene>
    <name evidence="1" type="ORF">I7I53_05889</name>
</gene>
<dbReference type="AlphaFoldDB" id="A0A8A1L9L2"/>
<dbReference type="EMBL" id="CP069103">
    <property type="protein sequence ID" value="QSS50759.1"/>
    <property type="molecule type" value="Genomic_DNA"/>
</dbReference>
<evidence type="ECO:0000313" key="2">
    <source>
        <dbReference type="Proteomes" id="UP000663419"/>
    </source>
</evidence>
<dbReference type="VEuPathDB" id="FungiDB:I7I53_05889"/>
<sequence length="74" mass="8725">MCRERVVFPFSFIFRQPQDMRDTKIIAIIDISPPHLTNFFFFPFCFSLSLSGVEHLSINPRLRMVRIAFVCTVQ</sequence>
<reference evidence="1" key="1">
    <citation type="submission" date="2021-01" db="EMBL/GenBank/DDBJ databases">
        <title>Chromosome-level genome assembly of a human fungal pathogen reveals clustering of transcriptionally co-regulated genes.</title>
        <authorList>
            <person name="Voorhies M."/>
            <person name="Cohen S."/>
            <person name="Shea T.P."/>
            <person name="Petrus S."/>
            <person name="Munoz J.F."/>
            <person name="Poplawski S."/>
            <person name="Goldman W.E."/>
            <person name="Michael T."/>
            <person name="Cuomo C.A."/>
            <person name="Sil A."/>
            <person name="Beyhan S."/>
        </authorList>
    </citation>
    <scope>NUCLEOTIDE SEQUENCE</scope>
    <source>
        <strain evidence="1">H88</strain>
    </source>
</reference>